<evidence type="ECO:0000313" key="10">
    <source>
        <dbReference type="Proteomes" id="UP000079169"/>
    </source>
</evidence>
<proteinExistence type="inferred from homology"/>
<dbReference type="STRING" id="121845.A0A3Q0ITW2"/>
<dbReference type="InterPro" id="IPR002303">
    <property type="entry name" value="Valyl-tRNA_ligase"/>
</dbReference>
<dbReference type="SUPFAM" id="SSF52374">
    <property type="entry name" value="Nucleotidylyl transferase"/>
    <property type="match status" value="1"/>
</dbReference>
<feature type="domain" description="Aminoacyl-tRNA synthetase class Ia" evidence="9">
    <location>
        <begin position="130"/>
        <end position="213"/>
    </location>
</feature>
<dbReference type="Proteomes" id="UP000079169">
    <property type="component" value="Unplaced"/>
</dbReference>
<evidence type="ECO:0000256" key="5">
    <source>
        <dbReference type="ARBA" id="ARBA00022840"/>
    </source>
</evidence>
<dbReference type="EC" id="6.1.1.9" evidence="2"/>
<comment type="similarity">
    <text evidence="1">Belongs to the class-I aminoacyl-tRNA synthetase family.</text>
</comment>
<dbReference type="PANTHER" id="PTHR11946">
    <property type="entry name" value="VALYL-TRNA SYNTHETASES"/>
    <property type="match status" value="1"/>
</dbReference>
<dbReference type="InterPro" id="IPR002300">
    <property type="entry name" value="aa-tRNA-synth_Ia"/>
</dbReference>
<organism evidence="10 11">
    <name type="scientific">Diaphorina citri</name>
    <name type="common">Asian citrus psyllid</name>
    <dbReference type="NCBI Taxonomy" id="121845"/>
    <lineage>
        <taxon>Eukaryota</taxon>
        <taxon>Metazoa</taxon>
        <taxon>Ecdysozoa</taxon>
        <taxon>Arthropoda</taxon>
        <taxon>Hexapoda</taxon>
        <taxon>Insecta</taxon>
        <taxon>Pterygota</taxon>
        <taxon>Neoptera</taxon>
        <taxon>Paraneoptera</taxon>
        <taxon>Hemiptera</taxon>
        <taxon>Sternorrhyncha</taxon>
        <taxon>Psylloidea</taxon>
        <taxon>Psyllidae</taxon>
        <taxon>Diaphorininae</taxon>
        <taxon>Diaphorina</taxon>
    </lineage>
</organism>
<dbReference type="GeneID" id="113467633"/>
<dbReference type="PaxDb" id="121845-A0A3Q0ITW2"/>
<evidence type="ECO:0000256" key="8">
    <source>
        <dbReference type="ARBA" id="ARBA00029936"/>
    </source>
</evidence>
<dbReference type="RefSeq" id="XP_026679711.1">
    <property type="nucleotide sequence ID" value="XM_026823910.1"/>
</dbReference>
<dbReference type="PANTHER" id="PTHR11946:SF109">
    <property type="entry name" value="VALINE--TRNA LIGASE"/>
    <property type="match status" value="1"/>
</dbReference>
<evidence type="ECO:0000256" key="4">
    <source>
        <dbReference type="ARBA" id="ARBA00022741"/>
    </source>
</evidence>
<dbReference type="GO" id="GO:0004832">
    <property type="term" value="F:valine-tRNA ligase activity"/>
    <property type="evidence" value="ECO:0007669"/>
    <property type="project" value="UniProtKB-EC"/>
</dbReference>
<dbReference type="GO" id="GO:0005524">
    <property type="term" value="F:ATP binding"/>
    <property type="evidence" value="ECO:0007669"/>
    <property type="project" value="UniProtKB-KW"/>
</dbReference>
<reference evidence="11" key="1">
    <citation type="submission" date="2025-08" db="UniProtKB">
        <authorList>
            <consortium name="RefSeq"/>
        </authorList>
    </citation>
    <scope>IDENTIFICATION</scope>
</reference>
<evidence type="ECO:0000259" key="9">
    <source>
        <dbReference type="Pfam" id="PF00133"/>
    </source>
</evidence>
<dbReference type="Gene3D" id="3.40.50.620">
    <property type="entry name" value="HUPs"/>
    <property type="match status" value="2"/>
</dbReference>
<dbReference type="GO" id="GO:0005829">
    <property type="term" value="C:cytosol"/>
    <property type="evidence" value="ECO:0007669"/>
    <property type="project" value="TreeGrafter"/>
</dbReference>
<keyword evidence="10" id="KW-1185">Reference proteome</keyword>
<keyword evidence="6" id="KW-0648">Protein biosynthesis</keyword>
<evidence type="ECO:0000256" key="2">
    <source>
        <dbReference type="ARBA" id="ARBA00013169"/>
    </source>
</evidence>
<keyword evidence="4" id="KW-0547">Nucleotide-binding</keyword>
<name>A0A3Q0ITW2_DIACI</name>
<dbReference type="AlphaFoldDB" id="A0A3Q0ITW2"/>
<sequence length="222" mass="25412">MAEKAVQAVKTGELKIIPDHHTKTWYQWLENNRDWCISRQLWWGHRIPAYYVSFNDPAKKPKNVTEYELWVSGRSKEEAEQKAISKFNVTQADISLRQDEDVLDTWFSSGLFPFSVFGWPDKVTEYELWVFLHPIVRDAHGRKMSKSLGNVIDPLDVVKGISLAGLQGRLLQDSNLEAAERQRAADGQKRDYPQGIPECGTDALRFALAAYMSQGERTGRVL</sequence>
<keyword evidence="5" id="KW-0067">ATP-binding</keyword>
<dbReference type="GO" id="GO:0006438">
    <property type="term" value="P:valyl-tRNA aminoacylation"/>
    <property type="evidence" value="ECO:0007669"/>
    <property type="project" value="InterPro"/>
</dbReference>
<evidence type="ECO:0000313" key="11">
    <source>
        <dbReference type="RefSeq" id="XP_026679711.1"/>
    </source>
</evidence>
<keyword evidence="3" id="KW-0436">Ligase</keyword>
<accession>A0A3Q0ITW2</accession>
<dbReference type="InterPro" id="IPR014729">
    <property type="entry name" value="Rossmann-like_a/b/a_fold"/>
</dbReference>
<feature type="domain" description="Aminoacyl-tRNA synthetase class Ia" evidence="9">
    <location>
        <begin position="1"/>
        <end position="124"/>
    </location>
</feature>
<evidence type="ECO:0000256" key="3">
    <source>
        <dbReference type="ARBA" id="ARBA00022598"/>
    </source>
</evidence>
<dbReference type="Pfam" id="PF00133">
    <property type="entry name" value="tRNA-synt_1"/>
    <property type="match status" value="2"/>
</dbReference>
<evidence type="ECO:0000256" key="1">
    <source>
        <dbReference type="ARBA" id="ARBA00005594"/>
    </source>
</evidence>
<keyword evidence="7" id="KW-0030">Aminoacyl-tRNA synthetase</keyword>
<evidence type="ECO:0000256" key="6">
    <source>
        <dbReference type="ARBA" id="ARBA00022917"/>
    </source>
</evidence>
<evidence type="ECO:0000256" key="7">
    <source>
        <dbReference type="ARBA" id="ARBA00023146"/>
    </source>
</evidence>
<protein>
    <recommendedName>
        <fullName evidence="2">valine--tRNA ligase</fullName>
        <ecNumber evidence="2">6.1.1.9</ecNumber>
    </recommendedName>
    <alternativeName>
        <fullName evidence="8">Valyl-tRNA synthetase</fullName>
    </alternativeName>
</protein>
<dbReference type="KEGG" id="dci:113467633"/>
<gene>
    <name evidence="11" type="primary">LOC113467633</name>
</gene>